<protein>
    <recommendedName>
        <fullName evidence="2">C2H2-type domain-containing protein</fullName>
    </recommendedName>
</protein>
<gene>
    <name evidence="3" type="ORF">CLF_100242</name>
</gene>
<dbReference type="PROSITE" id="PS50157">
    <property type="entry name" value="ZINC_FINGER_C2H2_2"/>
    <property type="match status" value="1"/>
</dbReference>
<dbReference type="AlphaFoldDB" id="G7Y308"/>
<dbReference type="InterPro" id="IPR013087">
    <property type="entry name" value="Znf_C2H2_type"/>
</dbReference>
<dbReference type="SMART" id="SM00355">
    <property type="entry name" value="ZnF_C2H2"/>
    <property type="match status" value="1"/>
</dbReference>
<organism evidence="3 4">
    <name type="scientific">Clonorchis sinensis</name>
    <name type="common">Chinese liver fluke</name>
    <dbReference type="NCBI Taxonomy" id="79923"/>
    <lineage>
        <taxon>Eukaryota</taxon>
        <taxon>Metazoa</taxon>
        <taxon>Spiralia</taxon>
        <taxon>Lophotrochozoa</taxon>
        <taxon>Platyhelminthes</taxon>
        <taxon>Trematoda</taxon>
        <taxon>Digenea</taxon>
        <taxon>Opisthorchiida</taxon>
        <taxon>Opisthorchiata</taxon>
        <taxon>Opisthorchiidae</taxon>
        <taxon>Clonorchis</taxon>
    </lineage>
</organism>
<dbReference type="PROSITE" id="PS00028">
    <property type="entry name" value="ZINC_FINGER_C2H2_1"/>
    <property type="match status" value="1"/>
</dbReference>
<proteinExistence type="predicted"/>
<feature type="domain" description="C2H2-type" evidence="2">
    <location>
        <begin position="73"/>
        <end position="100"/>
    </location>
</feature>
<dbReference type="EMBL" id="DF142835">
    <property type="protein sequence ID" value="GAA47340.1"/>
    <property type="molecule type" value="Genomic_DNA"/>
</dbReference>
<keyword evidence="1" id="KW-0479">Metal-binding</keyword>
<reference key="2">
    <citation type="submission" date="2011-10" db="EMBL/GenBank/DDBJ databases">
        <title>The genome and transcriptome sequence of Clonorchis sinensis provide insights into the carcinogenic liver fluke.</title>
        <authorList>
            <person name="Wang X."/>
            <person name="Huang Y."/>
            <person name="Chen W."/>
            <person name="Liu H."/>
            <person name="Guo L."/>
            <person name="Chen Y."/>
            <person name="Luo F."/>
            <person name="Zhou W."/>
            <person name="Sun J."/>
            <person name="Mao Q."/>
            <person name="Liang P."/>
            <person name="Zhou C."/>
            <person name="Tian Y."/>
            <person name="Men J."/>
            <person name="Lv X."/>
            <person name="Huang L."/>
            <person name="Zhou J."/>
            <person name="Hu Y."/>
            <person name="Li R."/>
            <person name="Zhang F."/>
            <person name="Lei H."/>
            <person name="Li X."/>
            <person name="Hu X."/>
            <person name="Liang C."/>
            <person name="Xu J."/>
            <person name="Wu Z."/>
            <person name="Yu X."/>
        </authorList>
    </citation>
    <scope>NUCLEOTIDE SEQUENCE</scope>
    <source>
        <strain>Henan</strain>
    </source>
</reference>
<dbReference type="Proteomes" id="UP000008909">
    <property type="component" value="Unassembled WGS sequence"/>
</dbReference>
<keyword evidence="1" id="KW-0863">Zinc-finger</keyword>
<dbReference type="GO" id="GO:0008270">
    <property type="term" value="F:zinc ion binding"/>
    <property type="evidence" value="ECO:0007669"/>
    <property type="project" value="UniProtKB-KW"/>
</dbReference>
<reference evidence="3" key="1">
    <citation type="journal article" date="2011" name="Genome Biol.">
        <title>The draft genome of the carcinogenic human liver fluke Clonorchis sinensis.</title>
        <authorList>
            <person name="Wang X."/>
            <person name="Chen W."/>
            <person name="Huang Y."/>
            <person name="Sun J."/>
            <person name="Men J."/>
            <person name="Liu H."/>
            <person name="Luo F."/>
            <person name="Guo L."/>
            <person name="Lv X."/>
            <person name="Deng C."/>
            <person name="Zhou C."/>
            <person name="Fan Y."/>
            <person name="Li X."/>
            <person name="Huang L."/>
            <person name="Hu Y."/>
            <person name="Liang C."/>
            <person name="Hu X."/>
            <person name="Xu J."/>
            <person name="Yu X."/>
        </authorList>
    </citation>
    <scope>NUCLEOTIDE SEQUENCE [LARGE SCALE GENOMIC DNA]</scope>
    <source>
        <strain evidence="3">Henan</strain>
    </source>
</reference>
<evidence type="ECO:0000256" key="1">
    <source>
        <dbReference type="PROSITE-ProRule" id="PRU00042"/>
    </source>
</evidence>
<evidence type="ECO:0000313" key="3">
    <source>
        <dbReference type="EMBL" id="GAA47340.1"/>
    </source>
</evidence>
<keyword evidence="4" id="KW-1185">Reference proteome</keyword>
<evidence type="ECO:0000259" key="2">
    <source>
        <dbReference type="PROSITE" id="PS50157"/>
    </source>
</evidence>
<name>G7Y308_CLOSI</name>
<evidence type="ECO:0000313" key="4">
    <source>
        <dbReference type="Proteomes" id="UP000008909"/>
    </source>
</evidence>
<sequence length="404" mass="46002">MFLIPTLLHTVHFHLRQQTTDTQTLTTCKTAIFLVTVTQLFIVSPTIHECVHYKTSGASAPVPTSTQERFVGLKCEECGKWCKSKAGLVAHHRVHDNDSVGIYLKWLTCTLLGDNEIKAQSRTKNCLDVWNHNAKQACSRSCPTVWTVAWAQSHLRNPPKLTPPYTDKQSLDSRSDWNIEHAGHRDLSCPSRVPATCKKRLTRSQNRKTVDCSPMNSFSDKLEHDELTGRKTCPRWTDRVNFVKYHTILPIHCSQLVVVHYIARQFADKPLRELISSAYPVAVPGFEPRTSDMRGERVTTTPPTHVGRIRIFKSEQANVFTRCRILSSLWFATKLRRILPRKAEETTSPPDNAFRSNVQVEKDICLTSLVVVQHNHGYHSCLKRRRIRHLAIQLAAVATDISRS</sequence>
<accession>G7Y308</accession>
<keyword evidence="1" id="KW-0862">Zinc</keyword>